<sequence length="249" mass="29455">MKHKIALFILFSFMLSCGNGVESRFPMEKRFWNPEDYKEVYREIRFNTPEGERYPELKNPDTAPVFKKLIDRQNYMAVLNDEQLGLSHRNEIASNFFDEFRSYSDVYYSTNRQDKFVYGMELVELYKFGLDLQVYYFKLGNENILKESDDPNSSNTRRVIKSNETTLLKNYNNYLDYVNKEDGFSEQEIKAFCEGIDTAFPKLFETFPNSNLNITKKKAELMLNKTKNDLVKSSLEQLLNSIDERQEPK</sequence>
<evidence type="ECO:0000313" key="1">
    <source>
        <dbReference type="EMBL" id="SMD35069.1"/>
    </source>
</evidence>
<dbReference type="STRING" id="692418.SAMN04488029_2323"/>
<protein>
    <recommendedName>
        <fullName evidence="3">Lipoprotein</fullName>
    </recommendedName>
</protein>
<dbReference type="RefSeq" id="WP_139793845.1">
    <property type="nucleotide sequence ID" value="NZ_FWYF01000002.1"/>
</dbReference>
<proteinExistence type="predicted"/>
<dbReference type="OrthoDB" id="1342918at2"/>
<reference evidence="1 2" key="1">
    <citation type="submission" date="2017-04" db="EMBL/GenBank/DDBJ databases">
        <authorList>
            <person name="Afonso C.L."/>
            <person name="Miller P.J."/>
            <person name="Scott M.A."/>
            <person name="Spackman E."/>
            <person name="Goraichik I."/>
            <person name="Dimitrov K.M."/>
            <person name="Suarez D.L."/>
            <person name="Swayne D.E."/>
        </authorList>
    </citation>
    <scope>NUCLEOTIDE SEQUENCE [LARGE SCALE GENOMIC DNA]</scope>
    <source>
        <strain evidence="1 2">DSM 26133</strain>
    </source>
</reference>
<dbReference type="AlphaFoldDB" id="A0A1W2GEG7"/>
<name>A0A1W2GEG7_REIFA</name>
<accession>A0A1W2GEG7</accession>
<organism evidence="1 2">
    <name type="scientific">Reichenbachiella faecimaris</name>
    <dbReference type="NCBI Taxonomy" id="692418"/>
    <lineage>
        <taxon>Bacteria</taxon>
        <taxon>Pseudomonadati</taxon>
        <taxon>Bacteroidota</taxon>
        <taxon>Cytophagia</taxon>
        <taxon>Cytophagales</taxon>
        <taxon>Reichenbachiellaceae</taxon>
        <taxon>Reichenbachiella</taxon>
    </lineage>
</organism>
<evidence type="ECO:0000313" key="2">
    <source>
        <dbReference type="Proteomes" id="UP000192472"/>
    </source>
</evidence>
<dbReference type="Proteomes" id="UP000192472">
    <property type="component" value="Unassembled WGS sequence"/>
</dbReference>
<dbReference type="PROSITE" id="PS51257">
    <property type="entry name" value="PROKAR_LIPOPROTEIN"/>
    <property type="match status" value="1"/>
</dbReference>
<keyword evidence="2" id="KW-1185">Reference proteome</keyword>
<dbReference type="EMBL" id="FWYF01000002">
    <property type="protein sequence ID" value="SMD35069.1"/>
    <property type="molecule type" value="Genomic_DNA"/>
</dbReference>
<evidence type="ECO:0008006" key="3">
    <source>
        <dbReference type="Google" id="ProtNLM"/>
    </source>
</evidence>
<gene>
    <name evidence="1" type="ORF">SAMN04488029_2323</name>
</gene>